<comment type="catalytic activity">
    <reaction evidence="6 10">
        <text>aldehydo-D-ribose 5-phosphate + D-glyceraldehyde 3-phosphate + L-glutamine = pyridoxal 5'-phosphate + L-glutamate + phosphate + 3 H2O + H(+)</text>
        <dbReference type="Rhea" id="RHEA:31507"/>
        <dbReference type="ChEBI" id="CHEBI:15377"/>
        <dbReference type="ChEBI" id="CHEBI:15378"/>
        <dbReference type="ChEBI" id="CHEBI:29985"/>
        <dbReference type="ChEBI" id="CHEBI:43474"/>
        <dbReference type="ChEBI" id="CHEBI:58273"/>
        <dbReference type="ChEBI" id="CHEBI:58359"/>
        <dbReference type="ChEBI" id="CHEBI:59776"/>
        <dbReference type="ChEBI" id="CHEBI:597326"/>
        <dbReference type="EC" id="4.3.3.6"/>
    </reaction>
</comment>
<dbReference type="AlphaFoldDB" id="A0A3L7AQA4"/>
<comment type="similarity">
    <text evidence="1 10">Belongs to the glutaminase PdxT/SNO family.</text>
</comment>
<dbReference type="RefSeq" id="WP_121688533.1">
    <property type="nucleotide sequence ID" value="NZ_RCUY01000008.1"/>
</dbReference>
<dbReference type="GO" id="GO:1903600">
    <property type="term" value="C:glutaminase complex"/>
    <property type="evidence" value="ECO:0007669"/>
    <property type="project" value="TreeGrafter"/>
</dbReference>
<reference evidence="13 14" key="1">
    <citation type="submission" date="2018-10" db="EMBL/GenBank/DDBJ databases">
        <authorList>
            <person name="Li J."/>
        </authorList>
    </citation>
    <scope>NUCLEOTIDE SEQUENCE [LARGE SCALE GENOMIC DNA]</scope>
    <source>
        <strain evidence="13 14">JCM 11654</strain>
    </source>
</reference>
<evidence type="ECO:0000256" key="7">
    <source>
        <dbReference type="ARBA" id="ARBA00049534"/>
    </source>
</evidence>
<evidence type="ECO:0000256" key="10">
    <source>
        <dbReference type="HAMAP-Rule" id="MF_01615"/>
    </source>
</evidence>
<dbReference type="PROSITE" id="PS51274">
    <property type="entry name" value="GATASE_COBBQ"/>
    <property type="match status" value="1"/>
</dbReference>
<name>A0A3L7AQA4_9MICO</name>
<feature type="binding site" evidence="10 12">
    <location>
        <begin position="137"/>
        <end position="138"/>
    </location>
    <ligand>
        <name>L-glutamine</name>
        <dbReference type="ChEBI" id="CHEBI:58359"/>
    </ligand>
</feature>
<sequence length="197" mass="20532">MTARIGVLALQGGVSEHLEALSRVGAETLPVRTPADLSGLDGIVLPGGESSVLDKLMRLFEVRDPLITLLRAGLPAYGTCAGLILLADTVLDAAPGQQSLGGLPVTVRRNAFGSQAHSFDTTLEFGGIDHPVAATFIRAPLIVAVSTETAVLASLDDESIVAARHGNLLGTSFHPELTGDDSVHRYFLEMVLAAKNG</sequence>
<dbReference type="GO" id="GO:0042823">
    <property type="term" value="P:pyridoxal phosphate biosynthetic process"/>
    <property type="evidence" value="ECO:0007669"/>
    <property type="project" value="UniProtKB-UniRule"/>
</dbReference>
<dbReference type="PANTHER" id="PTHR31559">
    <property type="entry name" value="PYRIDOXAL 5'-PHOSPHATE SYNTHASE SUBUNIT SNO"/>
    <property type="match status" value="1"/>
</dbReference>
<dbReference type="Gene3D" id="3.40.50.880">
    <property type="match status" value="1"/>
</dbReference>
<evidence type="ECO:0000256" key="1">
    <source>
        <dbReference type="ARBA" id="ARBA00008345"/>
    </source>
</evidence>
<organism evidence="13 14">
    <name type="scientific">Mycetocola lacteus</name>
    <dbReference type="NCBI Taxonomy" id="76637"/>
    <lineage>
        <taxon>Bacteria</taxon>
        <taxon>Bacillati</taxon>
        <taxon>Actinomycetota</taxon>
        <taxon>Actinomycetes</taxon>
        <taxon>Micrococcales</taxon>
        <taxon>Microbacteriaceae</taxon>
        <taxon>Mycetocola</taxon>
    </lineage>
</organism>
<dbReference type="InterPro" id="IPR021196">
    <property type="entry name" value="PdxT/SNO_CS"/>
</dbReference>
<dbReference type="PIRSF" id="PIRSF005639">
    <property type="entry name" value="Glut_amidoT_SNO"/>
    <property type="match status" value="1"/>
</dbReference>
<evidence type="ECO:0000256" key="2">
    <source>
        <dbReference type="ARBA" id="ARBA00022801"/>
    </source>
</evidence>
<evidence type="ECO:0000256" key="5">
    <source>
        <dbReference type="ARBA" id="ARBA00023239"/>
    </source>
</evidence>
<feature type="binding site" evidence="10 12">
    <location>
        <begin position="48"/>
        <end position="50"/>
    </location>
    <ligand>
        <name>L-glutamine</name>
        <dbReference type="ChEBI" id="CHEBI:58359"/>
    </ligand>
</feature>
<dbReference type="UniPathway" id="UPA00245"/>
<dbReference type="OrthoDB" id="9810320at2"/>
<comment type="catalytic activity">
    <reaction evidence="7 10">
        <text>L-glutamine + H2O = L-glutamate + NH4(+)</text>
        <dbReference type="Rhea" id="RHEA:15889"/>
        <dbReference type="ChEBI" id="CHEBI:15377"/>
        <dbReference type="ChEBI" id="CHEBI:28938"/>
        <dbReference type="ChEBI" id="CHEBI:29985"/>
        <dbReference type="ChEBI" id="CHEBI:58359"/>
        <dbReference type="EC" id="3.5.1.2"/>
    </reaction>
</comment>
<comment type="caution">
    <text evidence="13">The sequence shown here is derived from an EMBL/GenBank/DDBJ whole genome shotgun (WGS) entry which is preliminary data.</text>
</comment>
<dbReference type="PANTHER" id="PTHR31559:SF0">
    <property type="entry name" value="PYRIDOXAL 5'-PHOSPHATE SYNTHASE SUBUNIT SNO1-RELATED"/>
    <property type="match status" value="1"/>
</dbReference>
<dbReference type="GO" id="GO:0008614">
    <property type="term" value="P:pyridoxine metabolic process"/>
    <property type="evidence" value="ECO:0007669"/>
    <property type="project" value="TreeGrafter"/>
</dbReference>
<dbReference type="InterPro" id="IPR002161">
    <property type="entry name" value="PdxT/SNO"/>
</dbReference>
<dbReference type="EC" id="4.3.3.6" evidence="10"/>
<comment type="subunit">
    <text evidence="9 10">In the presence of PdxS, forms a dodecamer of heterodimers. Only shows activity in the heterodimer.</text>
</comment>
<feature type="active site" description="Charge relay system" evidence="10 11">
    <location>
        <position position="174"/>
    </location>
</feature>
<dbReference type="GO" id="GO:0005829">
    <property type="term" value="C:cytosol"/>
    <property type="evidence" value="ECO:0007669"/>
    <property type="project" value="TreeGrafter"/>
</dbReference>
<dbReference type="GO" id="GO:0004359">
    <property type="term" value="F:glutaminase activity"/>
    <property type="evidence" value="ECO:0007669"/>
    <property type="project" value="UniProtKB-UniRule"/>
</dbReference>
<proteinExistence type="inferred from homology"/>
<dbReference type="PROSITE" id="PS51273">
    <property type="entry name" value="GATASE_TYPE_1"/>
    <property type="match status" value="1"/>
</dbReference>
<dbReference type="EMBL" id="RCUY01000008">
    <property type="protein sequence ID" value="RLP82537.1"/>
    <property type="molecule type" value="Genomic_DNA"/>
</dbReference>
<dbReference type="Proteomes" id="UP000269438">
    <property type="component" value="Unassembled WGS sequence"/>
</dbReference>
<dbReference type="FunFam" id="3.40.50.880:FF:000010">
    <property type="entry name" value="uncharacterized protein LOC100176842 isoform X2"/>
    <property type="match status" value="1"/>
</dbReference>
<protein>
    <recommendedName>
        <fullName evidence="10">Pyridoxal 5'-phosphate synthase subunit PdxT</fullName>
        <ecNumber evidence="10">4.3.3.6</ecNumber>
    </recommendedName>
    <alternativeName>
        <fullName evidence="10">Pdx2</fullName>
    </alternativeName>
    <alternativeName>
        <fullName evidence="10">Pyridoxal 5'-phosphate synthase glutaminase subunit</fullName>
        <ecNumber evidence="10">3.5.1.2</ecNumber>
    </alternativeName>
</protein>
<evidence type="ECO:0000256" key="3">
    <source>
        <dbReference type="ARBA" id="ARBA00022898"/>
    </source>
</evidence>
<dbReference type="InterPro" id="IPR029062">
    <property type="entry name" value="Class_I_gatase-like"/>
</dbReference>
<evidence type="ECO:0000256" key="12">
    <source>
        <dbReference type="PIRSR" id="PIRSR005639-2"/>
    </source>
</evidence>
<dbReference type="PROSITE" id="PS01236">
    <property type="entry name" value="PDXT_SNO_1"/>
    <property type="match status" value="1"/>
</dbReference>
<evidence type="ECO:0000256" key="9">
    <source>
        <dbReference type="ARBA" id="ARBA00064749"/>
    </source>
</evidence>
<evidence type="ECO:0000256" key="4">
    <source>
        <dbReference type="ARBA" id="ARBA00022962"/>
    </source>
</evidence>
<dbReference type="EC" id="3.5.1.2" evidence="10"/>
<dbReference type="PROSITE" id="PS51130">
    <property type="entry name" value="PDXT_SNO_2"/>
    <property type="match status" value="1"/>
</dbReference>
<comment type="pathway">
    <text evidence="10">Cofactor biosynthesis; pyridoxal 5'-phosphate biosynthesis.</text>
</comment>
<dbReference type="Pfam" id="PF01174">
    <property type="entry name" value="SNO"/>
    <property type="match status" value="1"/>
</dbReference>
<evidence type="ECO:0000313" key="14">
    <source>
        <dbReference type="Proteomes" id="UP000269438"/>
    </source>
</evidence>
<accession>A0A3L7AQA4</accession>
<keyword evidence="5 10" id="KW-0456">Lyase</keyword>
<evidence type="ECO:0000256" key="11">
    <source>
        <dbReference type="PIRSR" id="PIRSR005639-1"/>
    </source>
</evidence>
<gene>
    <name evidence="10 13" type="primary">pdxT</name>
    <name evidence="13" type="ORF">D9V34_09110</name>
</gene>
<feature type="active site" description="Nucleophile" evidence="10 11">
    <location>
        <position position="80"/>
    </location>
</feature>
<dbReference type="NCBIfam" id="TIGR03800">
    <property type="entry name" value="PLP_synth_Pdx2"/>
    <property type="match status" value="1"/>
</dbReference>
<keyword evidence="14" id="KW-1185">Reference proteome</keyword>
<evidence type="ECO:0000313" key="13">
    <source>
        <dbReference type="EMBL" id="RLP82537.1"/>
    </source>
</evidence>
<keyword evidence="4 10" id="KW-0315">Glutamine amidotransferase</keyword>
<feature type="active site" description="Charge relay system" evidence="10 11">
    <location>
        <position position="176"/>
    </location>
</feature>
<dbReference type="SUPFAM" id="SSF52317">
    <property type="entry name" value="Class I glutamine amidotransferase-like"/>
    <property type="match status" value="1"/>
</dbReference>
<comment type="function">
    <text evidence="8 10">Catalyzes the hydrolysis of glutamine to glutamate and ammonia as part of the biosynthesis of pyridoxal 5'-phosphate. The resulting ammonia molecule is channeled to the active site of PdxS.</text>
</comment>
<evidence type="ECO:0000256" key="6">
    <source>
        <dbReference type="ARBA" id="ARBA00047992"/>
    </source>
</evidence>
<keyword evidence="3 10" id="KW-0663">Pyridoxal phosphate</keyword>
<dbReference type="GO" id="GO:0036381">
    <property type="term" value="F:pyridoxal 5'-phosphate synthase (glutamine hydrolysing) activity"/>
    <property type="evidence" value="ECO:0007669"/>
    <property type="project" value="UniProtKB-UniRule"/>
</dbReference>
<dbReference type="CDD" id="cd01749">
    <property type="entry name" value="GATase1_PB"/>
    <property type="match status" value="1"/>
</dbReference>
<dbReference type="HAMAP" id="MF_01615">
    <property type="entry name" value="PdxT"/>
    <property type="match status" value="1"/>
</dbReference>
<dbReference type="GO" id="GO:0006543">
    <property type="term" value="P:L-glutamine catabolic process"/>
    <property type="evidence" value="ECO:0007669"/>
    <property type="project" value="UniProtKB-UniRule"/>
</dbReference>
<feature type="binding site" evidence="10 12">
    <location>
        <position position="109"/>
    </location>
    <ligand>
        <name>L-glutamine</name>
        <dbReference type="ChEBI" id="CHEBI:58359"/>
    </ligand>
</feature>
<keyword evidence="2 10" id="KW-0378">Hydrolase</keyword>
<evidence type="ECO:0000256" key="8">
    <source>
        <dbReference type="ARBA" id="ARBA00054599"/>
    </source>
</evidence>